<keyword evidence="3" id="KW-1185">Reference proteome</keyword>
<feature type="domain" description="Replication protein A 70 kDa DNA-binding subunit B/D first OB fold" evidence="1">
    <location>
        <begin position="9"/>
        <end position="102"/>
    </location>
</feature>
<evidence type="ECO:0000313" key="2">
    <source>
        <dbReference type="EMBL" id="CAH9072007.1"/>
    </source>
</evidence>
<proteinExistence type="predicted"/>
<dbReference type="OrthoDB" id="1089183at2759"/>
<dbReference type="AlphaFoldDB" id="A0A9P1E1I8"/>
<dbReference type="Pfam" id="PF02721">
    <property type="entry name" value="DUF223"/>
    <property type="match status" value="1"/>
</dbReference>
<organism evidence="2 3">
    <name type="scientific">Cuscuta europaea</name>
    <name type="common">European dodder</name>
    <dbReference type="NCBI Taxonomy" id="41803"/>
    <lineage>
        <taxon>Eukaryota</taxon>
        <taxon>Viridiplantae</taxon>
        <taxon>Streptophyta</taxon>
        <taxon>Embryophyta</taxon>
        <taxon>Tracheophyta</taxon>
        <taxon>Spermatophyta</taxon>
        <taxon>Magnoliopsida</taxon>
        <taxon>eudicotyledons</taxon>
        <taxon>Gunneridae</taxon>
        <taxon>Pentapetalae</taxon>
        <taxon>asterids</taxon>
        <taxon>lamiids</taxon>
        <taxon>Solanales</taxon>
        <taxon>Convolvulaceae</taxon>
        <taxon>Cuscuteae</taxon>
        <taxon>Cuscuta</taxon>
        <taxon>Cuscuta subgen. Cuscuta</taxon>
    </lineage>
</organism>
<sequence>MVGMWSLFREIDQSRTTWAIKARAIRVYREPAHDCFPESLEVVFHDEEGSKMHAHIPDQFINKFIGIFKDGHLFAVKNFMVEENYMFFKTSTSAYRLRFLTKVLHLRSRGFHSP</sequence>
<dbReference type="SUPFAM" id="SSF50249">
    <property type="entry name" value="Nucleic acid-binding proteins"/>
    <property type="match status" value="1"/>
</dbReference>
<accession>A0A9P1E1I8</accession>
<dbReference type="InterPro" id="IPR012340">
    <property type="entry name" value="NA-bd_OB-fold"/>
</dbReference>
<evidence type="ECO:0000313" key="3">
    <source>
        <dbReference type="Proteomes" id="UP001152484"/>
    </source>
</evidence>
<dbReference type="Gene3D" id="2.40.50.140">
    <property type="entry name" value="Nucleic acid-binding proteins"/>
    <property type="match status" value="1"/>
</dbReference>
<gene>
    <name evidence="2" type="ORF">CEURO_LOCUS4153</name>
</gene>
<dbReference type="EMBL" id="CAMAPE010000008">
    <property type="protein sequence ID" value="CAH9072007.1"/>
    <property type="molecule type" value="Genomic_DNA"/>
</dbReference>
<dbReference type="Proteomes" id="UP001152484">
    <property type="component" value="Unassembled WGS sequence"/>
</dbReference>
<comment type="caution">
    <text evidence="2">The sequence shown here is derived from an EMBL/GenBank/DDBJ whole genome shotgun (WGS) entry which is preliminary data.</text>
</comment>
<reference evidence="2" key="1">
    <citation type="submission" date="2022-07" db="EMBL/GenBank/DDBJ databases">
        <authorList>
            <person name="Macas J."/>
            <person name="Novak P."/>
            <person name="Neumann P."/>
        </authorList>
    </citation>
    <scope>NUCLEOTIDE SEQUENCE</scope>
</reference>
<evidence type="ECO:0000259" key="1">
    <source>
        <dbReference type="Pfam" id="PF02721"/>
    </source>
</evidence>
<dbReference type="InterPro" id="IPR003871">
    <property type="entry name" value="RFA1B/D_OB_1st"/>
</dbReference>
<protein>
    <recommendedName>
        <fullName evidence="1">Replication protein A 70 kDa DNA-binding subunit B/D first OB fold domain-containing protein</fullName>
    </recommendedName>
</protein>
<name>A0A9P1E1I8_CUSEU</name>